<evidence type="ECO:0000313" key="1">
    <source>
        <dbReference type="EMBL" id="RXD09640.1"/>
    </source>
</evidence>
<dbReference type="AlphaFoldDB" id="A0A444R6U7"/>
<dbReference type="Proteomes" id="UP000288730">
    <property type="component" value="Unassembled WGS sequence"/>
</dbReference>
<dbReference type="GO" id="GO:0008556">
    <property type="term" value="F:P-type potassium transmembrane transporter activity"/>
    <property type="evidence" value="ECO:0007669"/>
    <property type="project" value="InterPro"/>
</dbReference>
<gene>
    <name evidence="1" type="ORF">EPS76_23385</name>
</gene>
<comment type="caution">
    <text evidence="1">The sequence shown here is derived from an EMBL/GenBank/DDBJ whole genome shotgun (WGS) entry which is preliminary data.</text>
</comment>
<dbReference type="PANTHER" id="PTHR30607">
    <property type="entry name" value="POTASSIUM-TRANSPORTING ATPASE A CHAIN"/>
    <property type="match status" value="1"/>
</dbReference>
<feature type="non-terminal residue" evidence="1">
    <location>
        <position position="95"/>
    </location>
</feature>
<dbReference type="Pfam" id="PF03814">
    <property type="entry name" value="KdpA"/>
    <property type="match status" value="1"/>
</dbReference>
<dbReference type="InterPro" id="IPR004623">
    <property type="entry name" value="KdpA"/>
</dbReference>
<dbReference type="PANTHER" id="PTHR30607:SF2">
    <property type="entry name" value="POTASSIUM-TRANSPORTING ATPASE POTASSIUM-BINDING SUBUNIT"/>
    <property type="match status" value="1"/>
</dbReference>
<dbReference type="GO" id="GO:0016787">
    <property type="term" value="F:hydrolase activity"/>
    <property type="evidence" value="ECO:0007669"/>
    <property type="project" value="UniProtKB-KW"/>
</dbReference>
<evidence type="ECO:0000313" key="2">
    <source>
        <dbReference type="Proteomes" id="UP000288730"/>
    </source>
</evidence>
<accession>A0A444R6U7</accession>
<reference evidence="1 2" key="1">
    <citation type="submission" date="2019-01" db="EMBL/GenBank/DDBJ databases">
        <title>Genomic analysis of febrile catheter-associated UTI E. coli isolates.</title>
        <authorList>
            <person name="Potter R."/>
            <person name="Zou Z."/>
            <person name="Henderson J."/>
            <person name="Dantas G."/>
        </authorList>
    </citation>
    <scope>NUCLEOTIDE SEQUENCE [LARGE SCALE GENOMIC DNA]</scope>
    <source>
        <strain evidence="1 2">29_CAASB</strain>
    </source>
</reference>
<dbReference type="EMBL" id="SCJN01000287">
    <property type="protein sequence ID" value="RXD09640.1"/>
    <property type="molecule type" value="Genomic_DNA"/>
</dbReference>
<sequence>MAAQGFLLIATFLLVLMVLARPLGSGLARLINDIPLPGTTGVERVLFSALGVSDREMNWKQYLSAILGLNILGLAVLFFMLLGQHYLPLNPQQLP</sequence>
<organism evidence="1 2">
    <name type="scientific">Escherichia coli</name>
    <dbReference type="NCBI Taxonomy" id="562"/>
    <lineage>
        <taxon>Bacteria</taxon>
        <taxon>Pseudomonadati</taxon>
        <taxon>Pseudomonadota</taxon>
        <taxon>Gammaproteobacteria</taxon>
        <taxon>Enterobacterales</taxon>
        <taxon>Enterobacteriaceae</taxon>
        <taxon>Escherichia</taxon>
    </lineage>
</organism>
<name>A0A444R6U7_ECOLX</name>
<dbReference type="GO" id="GO:0005886">
    <property type="term" value="C:plasma membrane"/>
    <property type="evidence" value="ECO:0007669"/>
    <property type="project" value="TreeGrafter"/>
</dbReference>
<keyword evidence="1" id="KW-0378">Hydrolase</keyword>
<proteinExistence type="predicted"/>
<dbReference type="EC" id="3.6.3.12" evidence="1"/>
<protein>
    <submittedName>
        <fullName evidence="1">Potassium-transporting ATPase subunit KdpA</fullName>
        <ecNumber evidence="1">3.6.3.12</ecNumber>
    </submittedName>
</protein>